<proteinExistence type="predicted"/>
<dbReference type="Proteomes" id="UP000694251">
    <property type="component" value="Chromosome 10"/>
</dbReference>
<organism evidence="1 2">
    <name type="scientific">Arabidopsis suecica</name>
    <name type="common">Swedish thale-cress</name>
    <name type="synonym">Cardaminopsis suecica</name>
    <dbReference type="NCBI Taxonomy" id="45249"/>
    <lineage>
        <taxon>Eukaryota</taxon>
        <taxon>Viridiplantae</taxon>
        <taxon>Streptophyta</taxon>
        <taxon>Embryophyta</taxon>
        <taxon>Tracheophyta</taxon>
        <taxon>Spermatophyta</taxon>
        <taxon>Magnoliopsida</taxon>
        <taxon>eudicotyledons</taxon>
        <taxon>Gunneridae</taxon>
        <taxon>Pentapetalae</taxon>
        <taxon>rosids</taxon>
        <taxon>malvids</taxon>
        <taxon>Brassicales</taxon>
        <taxon>Brassicaceae</taxon>
        <taxon>Camelineae</taxon>
        <taxon>Arabidopsis</taxon>
    </lineage>
</organism>
<evidence type="ECO:0000313" key="2">
    <source>
        <dbReference type="Proteomes" id="UP000694251"/>
    </source>
</evidence>
<accession>A0A8T1ZZ31</accession>
<gene>
    <name evidence="1" type="ORF">ISN44_As10g014580</name>
</gene>
<sequence>MEPERISVNDSGRSKRVSEEDGIMDLRYGSREVPLRDTVFFSLQKSAWLVSKMGRLTVGVHEPMKAKILQSTEIFREEIPHMAKFWQGVIRGRCWVWQHIAKLTKEISSTTGKLVPLHKERQRVFGSN</sequence>
<dbReference type="EMBL" id="JAEFBJ010000010">
    <property type="protein sequence ID" value="KAG7564706.1"/>
    <property type="molecule type" value="Genomic_DNA"/>
</dbReference>
<keyword evidence="2" id="KW-1185">Reference proteome</keyword>
<name>A0A8T1ZZ31_ARASU</name>
<comment type="caution">
    <text evidence="1">The sequence shown here is derived from an EMBL/GenBank/DDBJ whole genome shotgun (WGS) entry which is preliminary data.</text>
</comment>
<protein>
    <submittedName>
        <fullName evidence="1">Uncharacterized protein</fullName>
    </submittedName>
</protein>
<reference evidence="1 2" key="1">
    <citation type="submission" date="2020-12" db="EMBL/GenBank/DDBJ databases">
        <title>Concerted genomic and epigenomic changes stabilize Arabidopsis allopolyploids.</title>
        <authorList>
            <person name="Chen Z."/>
        </authorList>
    </citation>
    <scope>NUCLEOTIDE SEQUENCE [LARGE SCALE GENOMIC DNA]</scope>
    <source>
        <strain evidence="1">As9502</strain>
        <tissue evidence="1">Leaf</tissue>
    </source>
</reference>
<dbReference type="AlphaFoldDB" id="A0A8T1ZZ31"/>
<evidence type="ECO:0000313" key="1">
    <source>
        <dbReference type="EMBL" id="KAG7564706.1"/>
    </source>
</evidence>